<evidence type="ECO:0000313" key="2">
    <source>
        <dbReference type="Proteomes" id="UP000606721"/>
    </source>
</evidence>
<sequence length="126" mass="14570">MTTNNIESIEIVEITLQTSQNGETDEVKQETTALLEAIKKRAQAEAESAGTITRETYLNAVRQVREAIERDKLIERDRLEYSWARIQEELDHNWNLLHKDITDLGERFQNAAKAAWEAFNAPRDQN</sequence>
<name>A0ABR8BT16_APHFL</name>
<dbReference type="Proteomes" id="UP000606721">
    <property type="component" value="Unassembled WGS sequence"/>
</dbReference>
<protein>
    <submittedName>
        <fullName evidence="1">Uncharacterized protein</fullName>
    </submittedName>
</protein>
<dbReference type="EMBL" id="JACJQT010000011">
    <property type="protein sequence ID" value="MBD2277907.1"/>
    <property type="molecule type" value="Genomic_DNA"/>
</dbReference>
<reference evidence="1 2" key="1">
    <citation type="journal article" date="2020" name="ISME J.">
        <title>Comparative genomics reveals insights into cyanobacterial evolution and habitat adaptation.</title>
        <authorList>
            <person name="Chen M.Y."/>
            <person name="Teng W.K."/>
            <person name="Zhao L."/>
            <person name="Hu C.X."/>
            <person name="Zhou Y.K."/>
            <person name="Han B.P."/>
            <person name="Song L.R."/>
            <person name="Shu W.S."/>
        </authorList>
    </citation>
    <scope>NUCLEOTIDE SEQUENCE [LARGE SCALE GENOMIC DNA]</scope>
    <source>
        <strain evidence="1 2">FACHB-1040</strain>
    </source>
</reference>
<accession>A0ABR8BT16</accession>
<organism evidence="1 2">
    <name type="scientific">Aphanizomenon flos-aquae FACHB-1040</name>
    <dbReference type="NCBI Taxonomy" id="2692887"/>
    <lineage>
        <taxon>Bacteria</taxon>
        <taxon>Bacillati</taxon>
        <taxon>Cyanobacteriota</taxon>
        <taxon>Cyanophyceae</taxon>
        <taxon>Nostocales</taxon>
        <taxon>Aphanizomenonaceae</taxon>
        <taxon>Aphanizomenon</taxon>
    </lineage>
</organism>
<keyword evidence="2" id="KW-1185">Reference proteome</keyword>
<dbReference type="RefSeq" id="WP_053540811.1">
    <property type="nucleotide sequence ID" value="NZ_JACJQT010000011.1"/>
</dbReference>
<gene>
    <name evidence="1" type="ORF">H6F99_06105</name>
</gene>
<evidence type="ECO:0000313" key="1">
    <source>
        <dbReference type="EMBL" id="MBD2277907.1"/>
    </source>
</evidence>
<proteinExistence type="predicted"/>
<comment type="caution">
    <text evidence="1">The sequence shown here is derived from an EMBL/GenBank/DDBJ whole genome shotgun (WGS) entry which is preliminary data.</text>
</comment>